<dbReference type="InterPro" id="IPR035595">
    <property type="entry name" value="UDP_glycos_trans_CS"/>
</dbReference>
<dbReference type="PANTHER" id="PTHR48043">
    <property type="entry name" value="EG:EG0003.4 PROTEIN-RELATED"/>
    <property type="match status" value="1"/>
</dbReference>
<comment type="caution">
    <text evidence="14">The sequence shown here is derived from an EMBL/GenBank/DDBJ whole genome shotgun (WGS) entry which is preliminary data.</text>
</comment>
<name>A0A6G0Z6H3_APHCR</name>
<evidence type="ECO:0000313" key="14">
    <source>
        <dbReference type="EMBL" id="KAF0766356.1"/>
    </source>
</evidence>
<evidence type="ECO:0000256" key="10">
    <source>
        <dbReference type="ARBA" id="ARBA00046288"/>
    </source>
</evidence>
<evidence type="ECO:0000256" key="7">
    <source>
        <dbReference type="ARBA" id="ARBA00022989"/>
    </source>
</evidence>
<dbReference type="GO" id="GO:0015020">
    <property type="term" value="F:glucuronosyltransferase activity"/>
    <property type="evidence" value="ECO:0007669"/>
    <property type="project" value="UniProtKB-EC"/>
</dbReference>
<keyword evidence="8 12" id="KW-0472">Membrane</keyword>
<dbReference type="Gene3D" id="3.40.50.2000">
    <property type="entry name" value="Glycogen Phosphorylase B"/>
    <property type="match status" value="2"/>
</dbReference>
<evidence type="ECO:0000256" key="12">
    <source>
        <dbReference type="RuleBase" id="RU362059"/>
    </source>
</evidence>
<keyword evidence="15" id="KW-1185">Reference proteome</keyword>
<dbReference type="InterPro" id="IPR002213">
    <property type="entry name" value="UDP_glucos_trans"/>
</dbReference>
<organism evidence="14 15">
    <name type="scientific">Aphis craccivora</name>
    <name type="common">Cowpea aphid</name>
    <dbReference type="NCBI Taxonomy" id="307492"/>
    <lineage>
        <taxon>Eukaryota</taxon>
        <taxon>Metazoa</taxon>
        <taxon>Ecdysozoa</taxon>
        <taxon>Arthropoda</taxon>
        <taxon>Hexapoda</taxon>
        <taxon>Insecta</taxon>
        <taxon>Pterygota</taxon>
        <taxon>Neoptera</taxon>
        <taxon>Paraneoptera</taxon>
        <taxon>Hemiptera</taxon>
        <taxon>Sternorrhyncha</taxon>
        <taxon>Aphidomorpha</taxon>
        <taxon>Aphidoidea</taxon>
        <taxon>Aphididae</taxon>
        <taxon>Aphidini</taxon>
        <taxon>Aphis</taxon>
        <taxon>Aphis</taxon>
    </lineage>
</organism>
<accession>A0A6G0Z6H3</accession>
<feature type="transmembrane region" description="Helical" evidence="12">
    <location>
        <begin position="488"/>
        <end position="515"/>
    </location>
</feature>
<keyword evidence="9" id="KW-0325">Glycoprotein</keyword>
<gene>
    <name evidence="14" type="ORF">FWK35_00010026</name>
</gene>
<dbReference type="EC" id="2.4.1.17" evidence="12"/>
<evidence type="ECO:0000256" key="5">
    <source>
        <dbReference type="ARBA" id="ARBA00022692"/>
    </source>
</evidence>
<dbReference type="Pfam" id="PF00201">
    <property type="entry name" value="UDPGT"/>
    <property type="match status" value="1"/>
</dbReference>
<dbReference type="PANTHER" id="PTHR48043:SF145">
    <property type="entry name" value="FI06409P-RELATED"/>
    <property type="match status" value="1"/>
</dbReference>
<keyword evidence="5 12" id="KW-0812">Transmembrane</keyword>
<evidence type="ECO:0000256" key="9">
    <source>
        <dbReference type="ARBA" id="ARBA00023180"/>
    </source>
</evidence>
<keyword evidence="13" id="KW-0732">Signal</keyword>
<evidence type="ECO:0000256" key="13">
    <source>
        <dbReference type="SAM" id="SignalP"/>
    </source>
</evidence>
<reference evidence="14 15" key="1">
    <citation type="submission" date="2019-08" db="EMBL/GenBank/DDBJ databases">
        <title>Whole genome of Aphis craccivora.</title>
        <authorList>
            <person name="Voronova N.V."/>
            <person name="Shulinski R.S."/>
            <person name="Bandarenka Y.V."/>
            <person name="Zhorov D.G."/>
            <person name="Warner D."/>
        </authorList>
    </citation>
    <scope>NUCLEOTIDE SEQUENCE [LARGE SCALE GENOMIC DNA]</scope>
    <source>
        <strain evidence="14">180601</strain>
        <tissue evidence="14">Whole Body</tissue>
    </source>
</reference>
<sequence>MWIVFGGRGGHDDGRTSASRLLLLLLVAGPLATPPPVDGLIVLAVETIAGKSHWNFMRAMLRSLTDAGHAVTVFTPFPDGDRDNYTEVDTSAAFRMKLDVDLAEVLKKFAEPSSILPLIVTVSRSLCDAIFRDDRMVAAMRPRSDGGSGYDMVIVEPVGSECVSHAATAMGLPLVFVVPSPMISHFEGAFLGHVPNPAVVSHLMAGHAVPRSFVQRFGNAVLLAYSVFAVRYAEWSLKREAAAAPKPFDVLEPVRPSAVFVNSHFATEASRPLPPNVVQVGGLHLEQPKSLPSDILEFINESSHGVIYFTFGSVVKMSTMPNYIQKSFKEALAQVSQRVLWKYEGEMEDVPPNVMIKKWFPQRDILMHPNVKLFISHGGISGVYETVDAGVPVLGFPLFYDQHRNIANLVDAGMAISMKLLSVSTVIVLNSILELINNEKYSINAKITSARLKDRPISPEKLIVYWTEYIHRHKGVPHLKSHALNLTWYQYFLLDVIAAIFILSLIFLFVCYTIIKIIYKNSLKFLHNLKPKSE</sequence>
<dbReference type="SUPFAM" id="SSF53756">
    <property type="entry name" value="UDP-Glycosyltransferase/glycogen phosphorylase"/>
    <property type="match status" value="1"/>
</dbReference>
<evidence type="ECO:0000256" key="11">
    <source>
        <dbReference type="RuleBase" id="RU003718"/>
    </source>
</evidence>
<keyword evidence="7 12" id="KW-1133">Transmembrane helix</keyword>
<keyword evidence="6" id="KW-0256">Endoplasmic reticulum</keyword>
<dbReference type="AlphaFoldDB" id="A0A6G0Z6H3"/>
<keyword evidence="3 11" id="KW-0328">Glycosyltransferase</keyword>
<proteinExistence type="inferred from homology"/>
<keyword evidence="4 11" id="KW-0808">Transferase</keyword>
<dbReference type="FunFam" id="3.40.50.2000:FF:000050">
    <property type="entry name" value="UDP-glucuronosyltransferase"/>
    <property type="match status" value="1"/>
</dbReference>
<comment type="subcellular location">
    <subcellularLocation>
        <location evidence="10">Endomembrane system</location>
        <topology evidence="10">Single-pass type I membrane protein</topology>
    </subcellularLocation>
    <subcellularLocation>
        <location evidence="1">Endoplasmic reticulum</location>
    </subcellularLocation>
    <subcellularLocation>
        <location evidence="12">Membrane</location>
        <topology evidence="12">Single-pass membrane protein</topology>
    </subcellularLocation>
</comment>
<comment type="catalytic activity">
    <reaction evidence="12">
        <text>glucuronate acceptor + UDP-alpha-D-glucuronate = acceptor beta-D-glucuronoside + UDP + H(+)</text>
        <dbReference type="Rhea" id="RHEA:21032"/>
        <dbReference type="ChEBI" id="CHEBI:15378"/>
        <dbReference type="ChEBI" id="CHEBI:58052"/>
        <dbReference type="ChEBI" id="CHEBI:58223"/>
        <dbReference type="ChEBI" id="CHEBI:132367"/>
        <dbReference type="ChEBI" id="CHEBI:132368"/>
        <dbReference type="EC" id="2.4.1.17"/>
    </reaction>
</comment>
<dbReference type="GO" id="GO:0016020">
    <property type="term" value="C:membrane"/>
    <property type="evidence" value="ECO:0007669"/>
    <property type="project" value="UniProtKB-SubCell"/>
</dbReference>
<evidence type="ECO:0000313" key="15">
    <source>
        <dbReference type="Proteomes" id="UP000478052"/>
    </source>
</evidence>
<dbReference type="GO" id="GO:0005783">
    <property type="term" value="C:endoplasmic reticulum"/>
    <property type="evidence" value="ECO:0007669"/>
    <property type="project" value="UniProtKB-SubCell"/>
</dbReference>
<evidence type="ECO:0000256" key="6">
    <source>
        <dbReference type="ARBA" id="ARBA00022824"/>
    </source>
</evidence>
<comment type="similarity">
    <text evidence="2 11">Belongs to the UDP-glycosyltransferase family.</text>
</comment>
<dbReference type="EMBL" id="VUJU01001211">
    <property type="protein sequence ID" value="KAF0766356.1"/>
    <property type="molecule type" value="Genomic_DNA"/>
</dbReference>
<dbReference type="InterPro" id="IPR050271">
    <property type="entry name" value="UDP-glycosyltransferase"/>
</dbReference>
<evidence type="ECO:0000256" key="8">
    <source>
        <dbReference type="ARBA" id="ARBA00023136"/>
    </source>
</evidence>
<dbReference type="Proteomes" id="UP000478052">
    <property type="component" value="Unassembled WGS sequence"/>
</dbReference>
<feature type="signal peptide" evidence="13">
    <location>
        <begin position="1"/>
        <end position="39"/>
    </location>
</feature>
<protein>
    <recommendedName>
        <fullName evidence="12">UDP-glucuronosyltransferase</fullName>
        <ecNumber evidence="12">2.4.1.17</ecNumber>
    </recommendedName>
</protein>
<dbReference type="OrthoDB" id="5835829at2759"/>
<evidence type="ECO:0000256" key="3">
    <source>
        <dbReference type="ARBA" id="ARBA00022676"/>
    </source>
</evidence>
<evidence type="ECO:0000256" key="1">
    <source>
        <dbReference type="ARBA" id="ARBA00004240"/>
    </source>
</evidence>
<feature type="chain" id="PRO_5026038039" description="UDP-glucuronosyltransferase" evidence="13">
    <location>
        <begin position="40"/>
        <end position="534"/>
    </location>
</feature>
<dbReference type="CDD" id="cd03784">
    <property type="entry name" value="GT1_Gtf-like"/>
    <property type="match status" value="1"/>
</dbReference>
<dbReference type="PROSITE" id="PS00375">
    <property type="entry name" value="UDPGT"/>
    <property type="match status" value="1"/>
</dbReference>
<evidence type="ECO:0000256" key="2">
    <source>
        <dbReference type="ARBA" id="ARBA00009995"/>
    </source>
</evidence>
<evidence type="ECO:0000256" key="4">
    <source>
        <dbReference type="ARBA" id="ARBA00022679"/>
    </source>
</evidence>